<dbReference type="Proteomes" id="UP000183982">
    <property type="component" value="Unassembled WGS sequence"/>
</dbReference>
<keyword evidence="2" id="KW-1185">Reference proteome</keyword>
<name>A0A1M6SST7_9RHOB</name>
<dbReference type="STRING" id="1470563.SAMN05444000_1322"/>
<dbReference type="InterPro" id="IPR027417">
    <property type="entry name" value="P-loop_NTPase"/>
</dbReference>
<dbReference type="SUPFAM" id="SSF52540">
    <property type="entry name" value="P-loop containing nucleoside triphosphate hydrolases"/>
    <property type="match status" value="1"/>
</dbReference>
<evidence type="ECO:0000313" key="1">
    <source>
        <dbReference type="EMBL" id="SHK47726.1"/>
    </source>
</evidence>
<dbReference type="RefSeq" id="WP_073256570.1">
    <property type="nucleotide sequence ID" value="NZ_FQZQ01000032.1"/>
</dbReference>
<gene>
    <name evidence="1" type="ORF">SAMN05444000_1322</name>
</gene>
<organism evidence="1 2">
    <name type="scientific">Shimia gijangensis</name>
    <dbReference type="NCBI Taxonomy" id="1470563"/>
    <lineage>
        <taxon>Bacteria</taxon>
        <taxon>Pseudomonadati</taxon>
        <taxon>Pseudomonadota</taxon>
        <taxon>Alphaproteobacteria</taxon>
        <taxon>Rhodobacterales</taxon>
        <taxon>Roseobacteraceae</taxon>
    </lineage>
</organism>
<sequence length="335" mass="37548">MSISNSSEVQKTLLRLRQIHLKTDRDIELRKYLDRLLQRDSEGNLLPVPVRFTGNMETRGIMMIEGSGGGKTTALKKVLSEHPAFARQAQSGSQPVVSIQVPSPATMKSLGLAILAGTGMHDLSERSKAWDIWKLVKHRFGLLDTTALWIDEAQDMFFSGKPSEIDNMLKTIKSLMQNENAVIVILSGTERLSDVTAFDPQVNRRFVKIMPRDLVLGEDEVAVMEGIIRNYCKVADLSFDPGGKLAGRLIHGSRGRFGRALETILDAIECALNEASSNLTRMHFAAAWEVQEGCAWKQNVFAIDDWRHLCLDEAAADFEFERKQRQFRKMGRTSA</sequence>
<dbReference type="Gene3D" id="3.40.50.300">
    <property type="entry name" value="P-loop containing nucleotide triphosphate hydrolases"/>
    <property type="match status" value="1"/>
</dbReference>
<evidence type="ECO:0000313" key="2">
    <source>
        <dbReference type="Proteomes" id="UP000183982"/>
    </source>
</evidence>
<dbReference type="OrthoDB" id="5288220at2"/>
<dbReference type="Pfam" id="PF05621">
    <property type="entry name" value="TniB"/>
    <property type="match status" value="1"/>
</dbReference>
<proteinExistence type="predicted"/>
<accession>A0A1M6SST7</accession>
<protein>
    <submittedName>
        <fullName evidence="1">TniB protein</fullName>
    </submittedName>
</protein>
<dbReference type="AlphaFoldDB" id="A0A1M6SST7"/>
<dbReference type="InterPro" id="IPR008868">
    <property type="entry name" value="TniB"/>
</dbReference>
<dbReference type="EMBL" id="FQZQ01000032">
    <property type="protein sequence ID" value="SHK47726.1"/>
    <property type="molecule type" value="Genomic_DNA"/>
</dbReference>
<reference evidence="2" key="1">
    <citation type="submission" date="2016-11" db="EMBL/GenBank/DDBJ databases">
        <authorList>
            <person name="Varghese N."/>
            <person name="Submissions S."/>
        </authorList>
    </citation>
    <scope>NUCLEOTIDE SEQUENCE [LARGE SCALE GENOMIC DNA]</scope>
    <source>
        <strain evidence="2">DSM 100564</strain>
    </source>
</reference>